<dbReference type="InterPro" id="IPR050680">
    <property type="entry name" value="YpeA/RimI_acetyltransf"/>
</dbReference>
<dbReference type="Gene3D" id="3.40.630.30">
    <property type="match status" value="1"/>
</dbReference>
<dbReference type="Proteomes" id="UP000757540">
    <property type="component" value="Unassembled WGS sequence"/>
</dbReference>
<evidence type="ECO:0000313" key="5">
    <source>
        <dbReference type="Proteomes" id="UP000757540"/>
    </source>
</evidence>
<keyword evidence="1" id="KW-0808">Transferase</keyword>
<dbReference type="PROSITE" id="PS51186">
    <property type="entry name" value="GNAT"/>
    <property type="match status" value="1"/>
</dbReference>
<keyword evidence="2" id="KW-0012">Acyltransferase</keyword>
<evidence type="ECO:0000256" key="1">
    <source>
        <dbReference type="ARBA" id="ARBA00022679"/>
    </source>
</evidence>
<organism evidence="4 5">
    <name type="scientific">Isoptericola halotolerans</name>
    <dbReference type="NCBI Taxonomy" id="300560"/>
    <lineage>
        <taxon>Bacteria</taxon>
        <taxon>Bacillati</taxon>
        <taxon>Actinomycetota</taxon>
        <taxon>Actinomycetes</taxon>
        <taxon>Micrococcales</taxon>
        <taxon>Promicromonosporaceae</taxon>
        <taxon>Isoptericola</taxon>
    </lineage>
</organism>
<dbReference type="InterPro" id="IPR016181">
    <property type="entry name" value="Acyl_CoA_acyltransferase"/>
</dbReference>
<evidence type="ECO:0000259" key="3">
    <source>
        <dbReference type="PROSITE" id="PS51186"/>
    </source>
</evidence>
<dbReference type="InterPro" id="IPR000182">
    <property type="entry name" value="GNAT_dom"/>
</dbReference>
<keyword evidence="5" id="KW-1185">Reference proteome</keyword>
<dbReference type="Pfam" id="PF00583">
    <property type="entry name" value="Acetyltransf_1"/>
    <property type="match status" value="1"/>
</dbReference>
<comment type="caution">
    <text evidence="4">The sequence shown here is derived from an EMBL/GenBank/DDBJ whole genome shotgun (WGS) entry which is preliminary data.</text>
</comment>
<dbReference type="EMBL" id="JABEZU010000004">
    <property type="protein sequence ID" value="NOV98772.1"/>
    <property type="molecule type" value="Genomic_DNA"/>
</dbReference>
<gene>
    <name evidence="4" type="ORF">HDG69_003367</name>
</gene>
<accession>A0ABX2A7C7</accession>
<reference evidence="4 5" key="1">
    <citation type="submission" date="2020-05" db="EMBL/GenBank/DDBJ databases">
        <title>Genomic Encyclopedia of Type Strains, Phase III (KMG-III): the genomes of soil and plant-associated and newly described type strains.</title>
        <authorList>
            <person name="Whitman W."/>
        </authorList>
    </citation>
    <scope>NUCLEOTIDE SEQUENCE [LARGE SCALE GENOMIC DNA]</scope>
    <source>
        <strain evidence="4 5">KCTC 19046</strain>
    </source>
</reference>
<dbReference type="CDD" id="cd04301">
    <property type="entry name" value="NAT_SF"/>
    <property type="match status" value="1"/>
</dbReference>
<name>A0ABX2A7C7_9MICO</name>
<dbReference type="SUPFAM" id="SSF55729">
    <property type="entry name" value="Acyl-CoA N-acyltransferases (Nat)"/>
    <property type="match status" value="1"/>
</dbReference>
<evidence type="ECO:0000313" key="4">
    <source>
        <dbReference type="EMBL" id="NOV98772.1"/>
    </source>
</evidence>
<evidence type="ECO:0000256" key="2">
    <source>
        <dbReference type="ARBA" id="ARBA00023315"/>
    </source>
</evidence>
<dbReference type="PANTHER" id="PTHR43420">
    <property type="entry name" value="ACETYLTRANSFERASE"/>
    <property type="match status" value="1"/>
</dbReference>
<feature type="domain" description="N-acetyltransferase" evidence="3">
    <location>
        <begin position="1"/>
        <end position="188"/>
    </location>
</feature>
<proteinExistence type="predicted"/>
<sequence length="189" mass="20480">MGFVTSERASVGALYWGAFGEKLAAAFRDVETGARVVTAGLRADRMLVARFAGKVVGVCGYYQDGRGTADLSWRHLRGHLSRTASVRAVGVLSLLSRHGRPGVLVLDGICVNEAHRGHGIGSMLLDAAVELARERGDRAVQLSVIDTNPRAAALYRRRGFTTVDRGSLGPLQHLYGFEHYTTMRKKTDA</sequence>
<dbReference type="RefSeq" id="WP_171784955.1">
    <property type="nucleotide sequence ID" value="NZ_BAAAML010000002.1"/>
</dbReference>
<protein>
    <submittedName>
        <fullName evidence="4">Ribosomal protein S18 acetylase RimI-like enzyme</fullName>
    </submittedName>
</protein>